<name>A0A4Y7R7R2_9FIRM</name>
<dbReference type="CDD" id="cd01045">
    <property type="entry name" value="Ferritin_like_AB"/>
    <property type="match status" value="1"/>
</dbReference>
<organism evidence="2 3">
    <name type="scientific">Pelotomaculum schinkii</name>
    <dbReference type="NCBI Taxonomy" id="78350"/>
    <lineage>
        <taxon>Bacteria</taxon>
        <taxon>Bacillati</taxon>
        <taxon>Bacillota</taxon>
        <taxon>Clostridia</taxon>
        <taxon>Eubacteriales</taxon>
        <taxon>Desulfotomaculaceae</taxon>
        <taxon>Pelotomaculum</taxon>
    </lineage>
</organism>
<dbReference type="PANTHER" id="PTHR33531">
    <property type="entry name" value="RUBRERYTHRIN SUBFAMILY"/>
    <property type="match status" value="1"/>
</dbReference>
<dbReference type="GO" id="GO:0016491">
    <property type="term" value="F:oxidoreductase activity"/>
    <property type="evidence" value="ECO:0007669"/>
    <property type="project" value="InterPro"/>
</dbReference>
<protein>
    <submittedName>
        <fullName evidence="2">Rubrerythrin</fullName>
    </submittedName>
</protein>
<evidence type="ECO:0000259" key="1">
    <source>
        <dbReference type="Pfam" id="PF02915"/>
    </source>
</evidence>
<dbReference type="Proteomes" id="UP000298324">
    <property type="component" value="Unassembled WGS sequence"/>
</dbReference>
<dbReference type="InterPro" id="IPR009078">
    <property type="entry name" value="Ferritin-like_SF"/>
</dbReference>
<proteinExistence type="predicted"/>
<dbReference type="SUPFAM" id="SSF47240">
    <property type="entry name" value="Ferritin-like"/>
    <property type="match status" value="1"/>
</dbReference>
<keyword evidence="3" id="KW-1185">Reference proteome</keyword>
<dbReference type="EMBL" id="QFGA01000003">
    <property type="protein sequence ID" value="TEB04816.1"/>
    <property type="molecule type" value="Genomic_DNA"/>
</dbReference>
<feature type="domain" description="Rubrerythrin diiron-binding" evidence="1">
    <location>
        <begin position="12"/>
        <end position="149"/>
    </location>
</feature>
<dbReference type="RefSeq" id="WP_190259134.1">
    <property type="nucleotide sequence ID" value="NZ_QFGA01000003.1"/>
</dbReference>
<evidence type="ECO:0000313" key="3">
    <source>
        <dbReference type="Proteomes" id="UP000298324"/>
    </source>
</evidence>
<evidence type="ECO:0000313" key="2">
    <source>
        <dbReference type="EMBL" id="TEB04816.1"/>
    </source>
</evidence>
<reference evidence="2 3" key="1">
    <citation type="journal article" date="2018" name="Environ. Microbiol.">
        <title>Novel energy conservation strategies and behaviour of Pelotomaculum schinkii driving syntrophic propionate catabolism.</title>
        <authorList>
            <person name="Hidalgo-Ahumada C.A.P."/>
            <person name="Nobu M.K."/>
            <person name="Narihiro T."/>
            <person name="Tamaki H."/>
            <person name="Liu W.T."/>
            <person name="Kamagata Y."/>
            <person name="Stams A.J.M."/>
            <person name="Imachi H."/>
            <person name="Sousa D.Z."/>
        </authorList>
    </citation>
    <scope>NUCLEOTIDE SEQUENCE [LARGE SCALE GENOMIC DNA]</scope>
    <source>
        <strain evidence="2 3">HH</strain>
    </source>
</reference>
<dbReference type="GO" id="GO:0046872">
    <property type="term" value="F:metal ion binding"/>
    <property type="evidence" value="ECO:0007669"/>
    <property type="project" value="InterPro"/>
</dbReference>
<accession>A0A4Y7R7R2</accession>
<dbReference type="PANTHER" id="PTHR33531:SF7">
    <property type="entry name" value="HYPOTHETICAL MEMBRANE PROTEIN, CONSERVED"/>
    <property type="match status" value="1"/>
</dbReference>
<dbReference type="AlphaFoldDB" id="A0A4Y7R7R2"/>
<comment type="caution">
    <text evidence="2">The sequence shown here is derived from an EMBL/GenBank/DDBJ whole genome shotgun (WGS) entry which is preliminary data.</text>
</comment>
<dbReference type="Gene3D" id="1.20.1260.10">
    <property type="match status" value="1"/>
</dbReference>
<gene>
    <name evidence="2" type="ORF">Psch_03578</name>
</gene>
<dbReference type="Pfam" id="PF02915">
    <property type="entry name" value="Rubrerythrin"/>
    <property type="match status" value="1"/>
</dbReference>
<dbReference type="InterPro" id="IPR012347">
    <property type="entry name" value="Ferritin-like"/>
</dbReference>
<dbReference type="InterPro" id="IPR003251">
    <property type="entry name" value="Rr_diiron-bd_dom"/>
</dbReference>
<sequence>MGPSKISEIARGAMRIEEKGFRFYSAMARMTEDERARQIFIKLADEEKEHLKVFEKLLVCYDHDEFLEPEVSEYLNAVMQENLFPVDVEPGQAGWKAETMKDALAIGVQAEKDAILVYHELLSRTRSDNGRKLLYSLIEEEKMHLVELRSYYEEI</sequence>